<evidence type="ECO:0000313" key="2">
    <source>
        <dbReference type="Proteomes" id="UP000807353"/>
    </source>
</evidence>
<gene>
    <name evidence="1" type="ORF">BDZ94DRAFT_1137699</name>
</gene>
<reference evidence="1" key="1">
    <citation type="submission" date="2020-11" db="EMBL/GenBank/DDBJ databases">
        <authorList>
            <consortium name="DOE Joint Genome Institute"/>
            <person name="Ahrendt S."/>
            <person name="Riley R."/>
            <person name="Andreopoulos W."/>
            <person name="Labutti K."/>
            <person name="Pangilinan J."/>
            <person name="Ruiz-Duenas F.J."/>
            <person name="Barrasa J.M."/>
            <person name="Sanchez-Garcia M."/>
            <person name="Camarero S."/>
            <person name="Miyauchi S."/>
            <person name="Serrano A."/>
            <person name="Linde D."/>
            <person name="Babiker R."/>
            <person name="Drula E."/>
            <person name="Ayuso-Fernandez I."/>
            <person name="Pacheco R."/>
            <person name="Padilla G."/>
            <person name="Ferreira P."/>
            <person name="Barriuso J."/>
            <person name="Kellner H."/>
            <person name="Castanera R."/>
            <person name="Alfaro M."/>
            <person name="Ramirez L."/>
            <person name="Pisabarro A.G."/>
            <person name="Kuo A."/>
            <person name="Tritt A."/>
            <person name="Lipzen A."/>
            <person name="He G."/>
            <person name="Yan M."/>
            <person name="Ng V."/>
            <person name="Cullen D."/>
            <person name="Martin F."/>
            <person name="Rosso M.-N."/>
            <person name="Henrissat B."/>
            <person name="Hibbett D."/>
            <person name="Martinez A.T."/>
            <person name="Grigoriev I.V."/>
        </authorList>
    </citation>
    <scope>NUCLEOTIDE SEQUENCE</scope>
    <source>
        <strain evidence="1">CBS 247.69</strain>
    </source>
</reference>
<dbReference type="AlphaFoldDB" id="A0A9P5XSX3"/>
<organism evidence="1 2">
    <name type="scientific">Collybia nuda</name>
    <dbReference type="NCBI Taxonomy" id="64659"/>
    <lineage>
        <taxon>Eukaryota</taxon>
        <taxon>Fungi</taxon>
        <taxon>Dikarya</taxon>
        <taxon>Basidiomycota</taxon>
        <taxon>Agaricomycotina</taxon>
        <taxon>Agaricomycetes</taxon>
        <taxon>Agaricomycetidae</taxon>
        <taxon>Agaricales</taxon>
        <taxon>Tricholomatineae</taxon>
        <taxon>Clitocybaceae</taxon>
        <taxon>Collybia</taxon>
    </lineage>
</organism>
<dbReference type="EMBL" id="MU150458">
    <property type="protein sequence ID" value="KAF9456119.1"/>
    <property type="molecule type" value="Genomic_DNA"/>
</dbReference>
<sequence length="159" mass="17948">FSRNFSAIKCFIASSTTIPEFPDSEWDNVIRGCPINLDSVFSSINAVAPIYKHSECLGAYKIKFGGGSSRSSSKRIQTYGEWLMAWTLTTRAICHAFPHCARELQDYGNFITRQFGAIIGGESMRVIAFDESIWTFVGSRNDLLLTDFHQFDHLKTTFL</sequence>
<dbReference type="OrthoDB" id="2355984at2759"/>
<dbReference type="Proteomes" id="UP000807353">
    <property type="component" value="Unassembled WGS sequence"/>
</dbReference>
<feature type="non-terminal residue" evidence="1">
    <location>
        <position position="159"/>
    </location>
</feature>
<proteinExistence type="predicted"/>
<name>A0A9P5XSX3_9AGAR</name>
<feature type="non-terminal residue" evidence="1">
    <location>
        <position position="1"/>
    </location>
</feature>
<keyword evidence="2" id="KW-1185">Reference proteome</keyword>
<evidence type="ECO:0000313" key="1">
    <source>
        <dbReference type="EMBL" id="KAF9456119.1"/>
    </source>
</evidence>
<accession>A0A9P5XSX3</accession>
<protein>
    <submittedName>
        <fullName evidence="1">Uncharacterized protein</fullName>
    </submittedName>
</protein>
<comment type="caution">
    <text evidence="1">The sequence shown here is derived from an EMBL/GenBank/DDBJ whole genome shotgun (WGS) entry which is preliminary data.</text>
</comment>